<accession>A0ABY6MES8</accession>
<reference evidence="1" key="1">
    <citation type="submission" date="2022-10" db="EMBL/GenBank/DDBJ databases">
        <title>Algoriphagus sp. a novel bacteria isolate from halophytes salicornia europaea.</title>
        <authorList>
            <person name="Peng Y."/>
            <person name="Jiang L."/>
            <person name="Lee J."/>
        </authorList>
    </citation>
    <scope>NUCLEOTIDE SEQUENCE</scope>
    <source>
        <strain evidence="1">TR-M5</strain>
    </source>
</reference>
<evidence type="ECO:0000313" key="1">
    <source>
        <dbReference type="EMBL" id="UZD22310.1"/>
    </source>
</evidence>
<dbReference type="Proteomes" id="UP001163156">
    <property type="component" value="Chromosome"/>
</dbReference>
<gene>
    <name evidence="1" type="ORF">OM944_16815</name>
</gene>
<dbReference type="EMBL" id="CP110226">
    <property type="protein sequence ID" value="UZD22310.1"/>
    <property type="molecule type" value="Genomic_DNA"/>
</dbReference>
<sequence>MGKVTDGLLGGISGKVGNLVFYQVNGETLVRSNSGNRSGTTALQSYNQQAFALVQEFLSPMKRELAIGFASFKKGTKRGIDRAKSLMLKNGIYPQDGIPLLQPMKALVSSGDLTGVKDGVLGVFEDSSFSIEWAPNSWDGSARDSDQTFVVVYDTGKQRVFSKQGACYRKDGFQEIELPWSNIDRSSGLYVYFSFYSERGSKVEFSDSVCLGKLNRKVLRLESRQKIELVWSPWVMKSSDCR</sequence>
<organism evidence="1 2">
    <name type="scientific">Algoriphagus halophytocola</name>
    <dbReference type="NCBI Taxonomy" id="2991499"/>
    <lineage>
        <taxon>Bacteria</taxon>
        <taxon>Pseudomonadati</taxon>
        <taxon>Bacteroidota</taxon>
        <taxon>Cytophagia</taxon>
        <taxon>Cytophagales</taxon>
        <taxon>Cyclobacteriaceae</taxon>
        <taxon>Algoriphagus</taxon>
    </lineage>
</organism>
<evidence type="ECO:0000313" key="2">
    <source>
        <dbReference type="Proteomes" id="UP001163156"/>
    </source>
</evidence>
<dbReference type="Pfam" id="PF19781">
    <property type="entry name" value="DUF6266"/>
    <property type="match status" value="1"/>
</dbReference>
<proteinExistence type="predicted"/>
<protein>
    <submittedName>
        <fullName evidence="1">DUF6266 family protein</fullName>
    </submittedName>
</protein>
<dbReference type="RefSeq" id="WP_264808767.1">
    <property type="nucleotide sequence ID" value="NZ_CP110226.1"/>
</dbReference>
<dbReference type="InterPro" id="IPR046233">
    <property type="entry name" value="DUF6266"/>
</dbReference>
<name>A0ABY6MES8_9BACT</name>
<keyword evidence="2" id="KW-1185">Reference proteome</keyword>